<evidence type="ECO:0000256" key="7">
    <source>
        <dbReference type="ARBA" id="ARBA00022989"/>
    </source>
</evidence>
<evidence type="ECO:0000313" key="11">
    <source>
        <dbReference type="EMBL" id="KAG2260014.1"/>
    </source>
</evidence>
<dbReference type="Gene3D" id="1.20.1110.10">
    <property type="entry name" value="Calcium-transporting ATPase, transmembrane domain"/>
    <property type="match status" value="1"/>
</dbReference>
<dbReference type="InterPro" id="IPR006068">
    <property type="entry name" value="ATPase_P-typ_cation-transptr_C"/>
</dbReference>
<accession>A0A8X7PX34</accession>
<dbReference type="Gene3D" id="3.40.50.1000">
    <property type="entry name" value="HAD superfamily/HAD-like"/>
    <property type="match status" value="1"/>
</dbReference>
<keyword evidence="6" id="KW-1278">Translocase</keyword>
<feature type="domain" description="Cation-transporting P-type ATPase C-terminal" evidence="10">
    <location>
        <begin position="188"/>
        <end position="225"/>
    </location>
</feature>
<dbReference type="PRINTS" id="PR00120">
    <property type="entry name" value="HATPASE"/>
</dbReference>
<keyword evidence="12" id="KW-1185">Reference proteome</keyword>
<proteinExistence type="predicted"/>
<keyword evidence="5" id="KW-0460">Magnesium</keyword>
<organism evidence="11 12">
    <name type="scientific">Brassica carinata</name>
    <name type="common">Ethiopian mustard</name>
    <name type="synonym">Abyssinian cabbage</name>
    <dbReference type="NCBI Taxonomy" id="52824"/>
    <lineage>
        <taxon>Eukaryota</taxon>
        <taxon>Viridiplantae</taxon>
        <taxon>Streptophyta</taxon>
        <taxon>Embryophyta</taxon>
        <taxon>Tracheophyta</taxon>
        <taxon>Spermatophyta</taxon>
        <taxon>Magnoliopsida</taxon>
        <taxon>eudicotyledons</taxon>
        <taxon>Gunneridae</taxon>
        <taxon>Pentapetalae</taxon>
        <taxon>rosids</taxon>
        <taxon>malvids</taxon>
        <taxon>Brassicales</taxon>
        <taxon>Brassicaceae</taxon>
        <taxon>Brassiceae</taxon>
        <taxon>Brassica</taxon>
    </lineage>
</organism>
<keyword evidence="7 9" id="KW-1133">Transmembrane helix</keyword>
<dbReference type="Pfam" id="PF00689">
    <property type="entry name" value="Cation_ATPase_C"/>
    <property type="match status" value="1"/>
</dbReference>
<keyword evidence="3" id="KW-0547">Nucleotide-binding</keyword>
<dbReference type="Pfam" id="PF00702">
    <property type="entry name" value="Hydrolase"/>
    <property type="match status" value="1"/>
</dbReference>
<evidence type="ECO:0000259" key="10">
    <source>
        <dbReference type="Pfam" id="PF00689"/>
    </source>
</evidence>
<evidence type="ECO:0000256" key="3">
    <source>
        <dbReference type="ARBA" id="ARBA00022741"/>
    </source>
</evidence>
<dbReference type="Proteomes" id="UP000886595">
    <property type="component" value="Unassembled WGS sequence"/>
</dbReference>
<evidence type="ECO:0000256" key="1">
    <source>
        <dbReference type="ARBA" id="ARBA00004141"/>
    </source>
</evidence>
<dbReference type="PRINTS" id="PR00119">
    <property type="entry name" value="CATATPASE"/>
</dbReference>
<evidence type="ECO:0000256" key="8">
    <source>
        <dbReference type="ARBA" id="ARBA00023136"/>
    </source>
</evidence>
<evidence type="ECO:0000256" key="9">
    <source>
        <dbReference type="SAM" id="Phobius"/>
    </source>
</evidence>
<dbReference type="InterPro" id="IPR001757">
    <property type="entry name" value="P_typ_ATPase"/>
</dbReference>
<evidence type="ECO:0000256" key="4">
    <source>
        <dbReference type="ARBA" id="ARBA00022840"/>
    </source>
</evidence>
<evidence type="ECO:0000256" key="5">
    <source>
        <dbReference type="ARBA" id="ARBA00022842"/>
    </source>
</evidence>
<dbReference type="EMBL" id="JAAMPC010000015">
    <property type="protein sequence ID" value="KAG2260014.1"/>
    <property type="molecule type" value="Genomic_DNA"/>
</dbReference>
<feature type="transmembrane region" description="Helical" evidence="9">
    <location>
        <begin position="162"/>
        <end position="185"/>
    </location>
</feature>
<protein>
    <recommendedName>
        <fullName evidence="10">Cation-transporting P-type ATPase C-terminal domain-containing protein</fullName>
    </recommendedName>
</protein>
<comment type="subcellular location">
    <subcellularLocation>
        <location evidence="1">Membrane</location>
        <topology evidence="1">Multi-pass membrane protein</topology>
    </subcellularLocation>
</comment>
<dbReference type="SUPFAM" id="SSF56784">
    <property type="entry name" value="HAD-like"/>
    <property type="match status" value="1"/>
</dbReference>
<feature type="non-terminal residue" evidence="11">
    <location>
        <position position="1"/>
    </location>
</feature>
<keyword evidence="2 9" id="KW-0812">Transmembrane</keyword>
<dbReference type="InterPro" id="IPR023214">
    <property type="entry name" value="HAD_sf"/>
</dbReference>
<dbReference type="AlphaFoldDB" id="A0A8X7PX34"/>
<dbReference type="GO" id="GO:0070588">
    <property type="term" value="P:calcium ion transmembrane transport"/>
    <property type="evidence" value="ECO:0007669"/>
    <property type="project" value="UniProtKB-ARBA"/>
</dbReference>
<dbReference type="FunFam" id="1.20.1110.10:FF:000065">
    <property type="entry name" value="Sarcoplasmic/endoplasmic reticulum calcium ATPase 1"/>
    <property type="match status" value="1"/>
</dbReference>
<keyword evidence="4" id="KW-0067">ATP-binding</keyword>
<evidence type="ECO:0000256" key="6">
    <source>
        <dbReference type="ARBA" id="ARBA00022967"/>
    </source>
</evidence>
<dbReference type="InterPro" id="IPR036412">
    <property type="entry name" value="HAD-like_sf"/>
</dbReference>
<dbReference type="FunFam" id="3.40.50.1000:FF:000083">
    <property type="entry name" value="Sodium/potassium-transporting ATPase subunit alpha"/>
    <property type="match status" value="1"/>
</dbReference>
<evidence type="ECO:0000256" key="2">
    <source>
        <dbReference type="ARBA" id="ARBA00022692"/>
    </source>
</evidence>
<dbReference type="GO" id="GO:0005524">
    <property type="term" value="F:ATP binding"/>
    <property type="evidence" value="ECO:0007669"/>
    <property type="project" value="UniProtKB-KW"/>
</dbReference>
<reference evidence="11 12" key="1">
    <citation type="submission" date="2020-02" db="EMBL/GenBank/DDBJ databases">
        <authorList>
            <person name="Ma Q."/>
            <person name="Huang Y."/>
            <person name="Song X."/>
            <person name="Pei D."/>
        </authorList>
    </citation>
    <scope>NUCLEOTIDE SEQUENCE [LARGE SCALE GENOMIC DNA]</scope>
    <source>
        <strain evidence="11">Sxm20200214</strain>
        <tissue evidence="11">Leaf</tissue>
    </source>
</reference>
<dbReference type="GO" id="GO:0016020">
    <property type="term" value="C:membrane"/>
    <property type="evidence" value="ECO:0007669"/>
    <property type="project" value="UniProtKB-SubCell"/>
</dbReference>
<dbReference type="GO" id="GO:0046873">
    <property type="term" value="F:metal ion transmembrane transporter activity"/>
    <property type="evidence" value="ECO:0007669"/>
    <property type="project" value="UniProtKB-ARBA"/>
</dbReference>
<comment type="caution">
    <text evidence="11">The sequence shown here is derived from an EMBL/GenBank/DDBJ whole genome shotgun (WGS) entry which is preliminary data.</text>
</comment>
<dbReference type="PANTHER" id="PTHR42861">
    <property type="entry name" value="CALCIUM-TRANSPORTING ATPASE"/>
    <property type="match status" value="1"/>
</dbReference>
<name>A0A8X7PX34_BRACI</name>
<dbReference type="OrthoDB" id="3352408at2759"/>
<gene>
    <name evidence="11" type="ORF">Bca52824_079308</name>
</gene>
<sequence>MLDPPRKEVRDAMLACMTAGIRVIVVTGDNKSTAESICRKIGAFDNLVDFSGLSYTASEFERLPAMQQTTALQRMTLFSRVEPSHKRMLVEALQNQNEVVAMTGDGVNDAPALKKADIGIAMGSGTAVAKSASDMVLADDNFASIVAAVAEGRAIYNNTKQFIRYMISSNIGEVVCIFVAAVLGIPDTLAPVQLLWVNLVTDGLPATAIGFNKQDSDVMKAKPRK</sequence>
<evidence type="ECO:0000313" key="12">
    <source>
        <dbReference type="Proteomes" id="UP000886595"/>
    </source>
</evidence>
<dbReference type="NCBIfam" id="TIGR01494">
    <property type="entry name" value="ATPase_P-type"/>
    <property type="match status" value="1"/>
</dbReference>
<keyword evidence="8 9" id="KW-0472">Membrane</keyword>
<dbReference type="GO" id="GO:0016887">
    <property type="term" value="F:ATP hydrolysis activity"/>
    <property type="evidence" value="ECO:0007669"/>
    <property type="project" value="InterPro"/>
</dbReference>